<feature type="transmembrane region" description="Helical" evidence="1">
    <location>
        <begin position="120"/>
        <end position="144"/>
    </location>
</feature>
<feature type="transmembrane region" description="Helical" evidence="1">
    <location>
        <begin position="88"/>
        <end position="108"/>
    </location>
</feature>
<protein>
    <recommendedName>
        <fullName evidence="4">Yip1 domain-containing protein</fullName>
    </recommendedName>
</protein>
<dbReference type="AlphaFoldDB" id="A0AA96VMV9"/>
<feature type="transmembrane region" description="Helical" evidence="1">
    <location>
        <begin position="62"/>
        <end position="82"/>
    </location>
</feature>
<gene>
    <name evidence="2" type="ORF">MmiEs2_12410</name>
</gene>
<organism evidence="2 3">
    <name type="scientific">Methanimicrococcus stummii</name>
    <dbReference type="NCBI Taxonomy" id="3028294"/>
    <lineage>
        <taxon>Archaea</taxon>
        <taxon>Methanobacteriati</taxon>
        <taxon>Methanobacteriota</taxon>
        <taxon>Stenosarchaea group</taxon>
        <taxon>Methanomicrobia</taxon>
        <taxon>Methanosarcinales</taxon>
        <taxon>Methanosarcinaceae</taxon>
        <taxon>Methanimicrococcus</taxon>
    </lineage>
</organism>
<dbReference type="EMBL" id="CP131062">
    <property type="protein sequence ID" value="WNY29027.1"/>
    <property type="molecule type" value="Genomic_DNA"/>
</dbReference>
<keyword evidence="1" id="KW-1133">Transmembrane helix</keyword>
<dbReference type="Proteomes" id="UP001302662">
    <property type="component" value="Chromosome"/>
</dbReference>
<evidence type="ECO:0008006" key="4">
    <source>
        <dbReference type="Google" id="ProtNLM"/>
    </source>
</evidence>
<accession>A0AA96VMV9</accession>
<keyword evidence="3" id="KW-1185">Reference proteome</keyword>
<reference evidence="2 3" key="1">
    <citation type="submission" date="2023-07" db="EMBL/GenBank/DDBJ databases">
        <title>Closed genome sequence of Methanimicrococcus sp. Es2.</title>
        <authorList>
            <person name="Protasov E."/>
            <person name="Platt K."/>
            <person name="Reeh H."/>
            <person name="Poehlein A."/>
            <person name="Daniel R."/>
            <person name="Brune A."/>
        </authorList>
    </citation>
    <scope>NUCLEOTIDE SEQUENCE [LARGE SCALE GENOMIC DNA]</scope>
    <source>
        <strain evidence="2 3">Es2</strain>
    </source>
</reference>
<name>A0AA96VMV9_9EURY</name>
<evidence type="ECO:0000313" key="3">
    <source>
        <dbReference type="Proteomes" id="UP001302662"/>
    </source>
</evidence>
<feature type="transmembrane region" description="Helical" evidence="1">
    <location>
        <begin position="164"/>
        <end position="190"/>
    </location>
</feature>
<proteinExistence type="predicted"/>
<feature type="transmembrane region" description="Helical" evidence="1">
    <location>
        <begin position="32"/>
        <end position="50"/>
    </location>
</feature>
<evidence type="ECO:0000313" key="2">
    <source>
        <dbReference type="EMBL" id="WNY29027.1"/>
    </source>
</evidence>
<keyword evidence="1" id="KW-0812">Transmembrane</keyword>
<dbReference type="KEGG" id="mees:MmiEs2_12410"/>
<evidence type="ECO:0000256" key="1">
    <source>
        <dbReference type="SAM" id="Phobius"/>
    </source>
</evidence>
<keyword evidence="1" id="KW-0472">Membrane</keyword>
<sequence>MIDCVKYFLKMQFDRYRVKMTGLYNQSEKTNTIVFIILAVVYVICFSVYFKSYHFSHTYERVALGIFTTILIFGPVLYGLYSQNVKKSFLFAILTACPFLVSAFLGLLAMINGDFFNNFYLFVGSYLFSFAVFLVTGILTAWLGATYQPGKVIEIGFSSYKLPVYSLLFLAGLIVFSFLFLITGSLSFGIHIH</sequence>